<dbReference type="SUPFAM" id="SSF54631">
    <property type="entry name" value="CBS-domain pair"/>
    <property type="match status" value="1"/>
</dbReference>
<evidence type="ECO:0000256" key="1">
    <source>
        <dbReference type="ARBA" id="ARBA00004651"/>
    </source>
</evidence>
<evidence type="ECO:0000313" key="13">
    <source>
        <dbReference type="EMBL" id="EHJ47847.1"/>
    </source>
</evidence>
<dbReference type="Gene3D" id="3.10.580.10">
    <property type="entry name" value="CBS-domain"/>
    <property type="match status" value="1"/>
</dbReference>
<keyword evidence="14" id="KW-1185">Reference proteome</keyword>
<dbReference type="PANTHER" id="PTHR43099:SF5">
    <property type="entry name" value="HLYC_CORC FAMILY TRANSPORTER"/>
    <property type="match status" value="1"/>
</dbReference>
<feature type="transmembrane region" description="Helical" evidence="10">
    <location>
        <begin position="60"/>
        <end position="88"/>
    </location>
</feature>
<evidence type="ECO:0000256" key="6">
    <source>
        <dbReference type="ARBA" id="ARBA00023122"/>
    </source>
</evidence>
<dbReference type="Pfam" id="PF03471">
    <property type="entry name" value="CorC_HlyC"/>
    <property type="match status" value="1"/>
</dbReference>
<organism evidence="13 14">
    <name type="scientific">Solidesulfovibrio carbinoliphilus subsp. oakridgensis</name>
    <dbReference type="NCBI Taxonomy" id="694327"/>
    <lineage>
        <taxon>Bacteria</taxon>
        <taxon>Pseudomonadati</taxon>
        <taxon>Thermodesulfobacteriota</taxon>
        <taxon>Desulfovibrionia</taxon>
        <taxon>Desulfovibrionales</taxon>
        <taxon>Desulfovibrionaceae</taxon>
        <taxon>Solidesulfovibrio</taxon>
    </lineage>
</organism>
<dbReference type="InterPro" id="IPR000644">
    <property type="entry name" value="CBS_dom"/>
</dbReference>
<dbReference type="HOGENOM" id="CLU_015237_4_0_7"/>
<dbReference type="CDD" id="cd04590">
    <property type="entry name" value="CBS_pair_CorC_HlyC_assoc"/>
    <property type="match status" value="1"/>
</dbReference>
<feature type="transmembrane region" description="Helical" evidence="10">
    <location>
        <begin position="136"/>
        <end position="158"/>
    </location>
</feature>
<dbReference type="GO" id="GO:0005886">
    <property type="term" value="C:plasma membrane"/>
    <property type="evidence" value="ECO:0007669"/>
    <property type="project" value="UniProtKB-SubCell"/>
</dbReference>
<dbReference type="Gene3D" id="3.30.465.10">
    <property type="match status" value="1"/>
</dbReference>
<evidence type="ECO:0000313" key="14">
    <source>
        <dbReference type="Proteomes" id="UP000004662"/>
    </source>
</evidence>
<dbReference type="PROSITE" id="PS51371">
    <property type="entry name" value="CBS"/>
    <property type="match status" value="1"/>
</dbReference>
<evidence type="ECO:0000256" key="3">
    <source>
        <dbReference type="ARBA" id="ARBA00022692"/>
    </source>
</evidence>
<dbReference type="Pfam" id="PF01595">
    <property type="entry name" value="CNNM"/>
    <property type="match status" value="1"/>
</dbReference>
<comment type="subcellular location">
    <subcellularLocation>
        <location evidence="1">Cell membrane</location>
        <topology evidence="1">Multi-pass membrane protein</topology>
    </subcellularLocation>
</comment>
<feature type="domain" description="CNNM transmembrane" evidence="12">
    <location>
        <begin position="1"/>
        <end position="201"/>
    </location>
</feature>
<keyword evidence="7 9" id="KW-0472">Membrane</keyword>
<dbReference type="SUPFAM" id="SSF56176">
    <property type="entry name" value="FAD-binding/transporter-associated domain-like"/>
    <property type="match status" value="1"/>
</dbReference>
<dbReference type="Proteomes" id="UP000004662">
    <property type="component" value="Chromosome"/>
</dbReference>
<dbReference type="InterPro" id="IPR036318">
    <property type="entry name" value="FAD-bd_PCMH-like_sf"/>
</dbReference>
<dbReference type="OrthoDB" id="9798188at2"/>
<keyword evidence="3 9" id="KW-0812">Transmembrane</keyword>
<proteinExistence type="predicted"/>
<accession>G7QA17</accession>
<name>G7QA17_9BACT</name>
<feature type="transmembrane region" description="Helical" evidence="10">
    <location>
        <begin position="6"/>
        <end position="29"/>
    </location>
</feature>
<evidence type="ECO:0000256" key="9">
    <source>
        <dbReference type="PROSITE-ProRule" id="PRU01193"/>
    </source>
</evidence>
<keyword evidence="4" id="KW-0677">Repeat</keyword>
<dbReference type="PROSITE" id="PS51846">
    <property type="entry name" value="CNNM"/>
    <property type="match status" value="1"/>
</dbReference>
<evidence type="ECO:0000256" key="2">
    <source>
        <dbReference type="ARBA" id="ARBA00022475"/>
    </source>
</evidence>
<evidence type="ECO:0000259" key="11">
    <source>
        <dbReference type="PROSITE" id="PS51371"/>
    </source>
</evidence>
<dbReference type="EMBL" id="CM001368">
    <property type="protein sequence ID" value="EHJ47847.1"/>
    <property type="molecule type" value="Genomic_DNA"/>
</dbReference>
<dbReference type="PANTHER" id="PTHR43099">
    <property type="entry name" value="UPF0053 PROTEIN YRKA"/>
    <property type="match status" value="1"/>
</dbReference>
<dbReference type="eggNOG" id="COG1253">
    <property type="taxonomic scope" value="Bacteria"/>
</dbReference>
<dbReference type="InterPro" id="IPR016169">
    <property type="entry name" value="FAD-bd_PCMH_sub2"/>
</dbReference>
<keyword evidence="5 9" id="KW-1133">Transmembrane helix</keyword>
<reference evidence="14" key="1">
    <citation type="journal article" date="2015" name="Genome Announc.">
        <title>High-Quality Draft Genome Sequence of Desulfovibrio carbinoliphilus FW-101-2B, an Organic Acid-Oxidizing Sulfate-Reducing Bacterium Isolated from Uranium(VI)-Contaminated Groundwater.</title>
        <authorList>
            <person name="Ramsay B.D."/>
            <person name="Hwang C."/>
            <person name="Woo H.L."/>
            <person name="Carroll S.L."/>
            <person name="Lucas S."/>
            <person name="Han J."/>
            <person name="Lapidus A.L."/>
            <person name="Cheng J.F."/>
            <person name="Goodwin L.A."/>
            <person name="Pitluck S."/>
            <person name="Peters L."/>
            <person name="Chertkov O."/>
            <person name="Held B."/>
            <person name="Detter J.C."/>
            <person name="Han C.S."/>
            <person name="Tapia R."/>
            <person name="Land M.L."/>
            <person name="Hauser L.J."/>
            <person name="Kyrpides N.C."/>
            <person name="Ivanova N.N."/>
            <person name="Mikhailova N."/>
            <person name="Pagani I."/>
            <person name="Woyke T."/>
            <person name="Arkin A.P."/>
            <person name="Dehal P."/>
            <person name="Chivian D."/>
            <person name="Criddle C.S."/>
            <person name="Wu W."/>
            <person name="Chakraborty R."/>
            <person name="Hazen T.C."/>
            <person name="Fields M.W."/>
        </authorList>
    </citation>
    <scope>NUCLEOTIDE SEQUENCE [LARGE SCALE GENOMIC DNA]</scope>
    <source>
        <strain evidence="14">FW-101-2B</strain>
    </source>
</reference>
<dbReference type="InterPro" id="IPR044751">
    <property type="entry name" value="Ion_transp-like_CBS"/>
</dbReference>
<keyword evidence="6 8" id="KW-0129">CBS domain</keyword>
<dbReference type="InterPro" id="IPR046342">
    <property type="entry name" value="CBS_dom_sf"/>
</dbReference>
<evidence type="ECO:0000256" key="4">
    <source>
        <dbReference type="ARBA" id="ARBA00022737"/>
    </source>
</evidence>
<dbReference type="STRING" id="694327.DFW101_1840"/>
<dbReference type="Pfam" id="PF00571">
    <property type="entry name" value="CBS"/>
    <property type="match status" value="1"/>
</dbReference>
<dbReference type="SMART" id="SM01091">
    <property type="entry name" value="CorC_HlyC"/>
    <property type="match status" value="1"/>
</dbReference>
<gene>
    <name evidence="13" type="ORF">DFW101_1840</name>
</gene>
<dbReference type="InterPro" id="IPR051676">
    <property type="entry name" value="UPF0053_domain"/>
</dbReference>
<evidence type="ECO:0000256" key="8">
    <source>
        <dbReference type="PROSITE-ProRule" id="PRU00703"/>
    </source>
</evidence>
<protein>
    <recommendedName>
        <fullName evidence="15">CBS domain containing protein</fullName>
    </recommendedName>
</protein>
<evidence type="ECO:0000256" key="10">
    <source>
        <dbReference type="SAM" id="Phobius"/>
    </source>
</evidence>
<evidence type="ECO:0000259" key="12">
    <source>
        <dbReference type="PROSITE" id="PS51846"/>
    </source>
</evidence>
<dbReference type="GO" id="GO:0050660">
    <property type="term" value="F:flavin adenine dinucleotide binding"/>
    <property type="evidence" value="ECO:0007669"/>
    <property type="project" value="InterPro"/>
</dbReference>
<evidence type="ECO:0000256" key="5">
    <source>
        <dbReference type="ARBA" id="ARBA00022989"/>
    </source>
</evidence>
<sequence>MTAMTLELLAVLVLILINGFFAMAEMALVASRKARLSALAAAGNQRAKLCLRLREHPESFLSAVQIGITLAGVLASAYGGATLAAALAEVLRGVPRLAPYAHALSLAAVVVPITVLTLLLGELVPKRLGLARPEKLAMWTAPVMRGLMVASVPAVWFLGVATKGFLRLFGLAGGNEPAVTEEDIRGLLHEGALHGVLEHAERDIMERLLRVADRPLGVIMTHRSRVDWLDADAPEAENLEKLLASHHTRFPVCRGDFAEVLGVVRAKDVVADRLRTGRFDLAAHLVQVPFLPETLRGLDLLAHFKAAPQSRLAMVVDEYGDVLGVVTVTDVFEDMVGDLPGPGSTEEPSVVRRTDGSFLIDAATPMDEVAALLGLPQPWPESFGEGTLAGFVLTHLGRIPDMGETFAAHGATFEVVDMDGRRIDRVLVTPPPEKEAG</sequence>
<dbReference type="InterPro" id="IPR002550">
    <property type="entry name" value="CNNM"/>
</dbReference>
<feature type="domain" description="CBS" evidence="11">
    <location>
        <begin position="220"/>
        <end position="281"/>
    </location>
</feature>
<keyword evidence="2" id="KW-1003">Cell membrane</keyword>
<feature type="transmembrane region" description="Helical" evidence="10">
    <location>
        <begin position="100"/>
        <end position="124"/>
    </location>
</feature>
<evidence type="ECO:0000256" key="7">
    <source>
        <dbReference type="ARBA" id="ARBA00023136"/>
    </source>
</evidence>
<dbReference type="AlphaFoldDB" id="G7QA17"/>
<dbReference type="InterPro" id="IPR005170">
    <property type="entry name" value="Transptr-assoc_dom"/>
</dbReference>
<dbReference type="RefSeq" id="WP_009181237.1">
    <property type="nucleotide sequence ID" value="NZ_CM001368.1"/>
</dbReference>
<evidence type="ECO:0008006" key="15">
    <source>
        <dbReference type="Google" id="ProtNLM"/>
    </source>
</evidence>